<evidence type="ECO:0000313" key="1">
    <source>
        <dbReference type="EMBL" id="KAA6438425.1"/>
    </source>
</evidence>
<dbReference type="SUPFAM" id="SSF109604">
    <property type="entry name" value="HD-domain/PDEase-like"/>
    <property type="match status" value="1"/>
</dbReference>
<evidence type="ECO:0000313" key="2">
    <source>
        <dbReference type="Proteomes" id="UP000323994"/>
    </source>
</evidence>
<organism evidence="1 2">
    <name type="scientific">Dyadobacter flavalbus</name>
    <dbReference type="NCBI Taxonomy" id="2579942"/>
    <lineage>
        <taxon>Bacteria</taxon>
        <taxon>Pseudomonadati</taxon>
        <taxon>Bacteroidota</taxon>
        <taxon>Cytophagia</taxon>
        <taxon>Cytophagales</taxon>
        <taxon>Spirosomataceae</taxon>
        <taxon>Dyadobacter</taxon>
    </lineage>
</organism>
<dbReference type="Proteomes" id="UP000323994">
    <property type="component" value="Unassembled WGS sequence"/>
</dbReference>
<reference evidence="1 2" key="1">
    <citation type="submission" date="2019-05" db="EMBL/GenBank/DDBJ databases">
        <authorList>
            <person name="Qu J.-H."/>
        </authorList>
    </citation>
    <scope>NUCLEOTIDE SEQUENCE [LARGE SCALE GENOMIC DNA]</scope>
    <source>
        <strain evidence="1 2">NS28</strain>
    </source>
</reference>
<keyword evidence="2" id="KW-1185">Reference proteome</keyword>
<protein>
    <submittedName>
        <fullName evidence="1">Uncharacterized protein</fullName>
    </submittedName>
</protein>
<dbReference type="AlphaFoldDB" id="A0A5M8QQG3"/>
<accession>A0A5M8QQG3</accession>
<proteinExistence type="predicted"/>
<dbReference type="Gene3D" id="1.10.3210.10">
    <property type="entry name" value="Hypothetical protein af1432"/>
    <property type="match status" value="1"/>
</dbReference>
<sequence>MHFDDSVYGGARIEEPALINLINTEAFEGLGHLGQHGITGFLNITQPVTRQQHFVGVMLLTRFLGSLFKRTDCRVASWYQPHRFFTDRQL</sequence>
<dbReference type="OrthoDB" id="9814017at2"/>
<dbReference type="RefSeq" id="WP_139013227.1">
    <property type="nucleotide sequence ID" value="NZ_VBSN01000049.1"/>
</dbReference>
<comment type="caution">
    <text evidence="1">The sequence shown here is derived from an EMBL/GenBank/DDBJ whole genome shotgun (WGS) entry which is preliminary data.</text>
</comment>
<name>A0A5M8QQG3_9BACT</name>
<dbReference type="EMBL" id="VBSN01000049">
    <property type="protein sequence ID" value="KAA6438425.1"/>
    <property type="molecule type" value="Genomic_DNA"/>
</dbReference>
<gene>
    <name evidence="1" type="ORF">FEM33_17205</name>
</gene>